<sequence length="35" mass="4204">MTIKTVIRQGKTTYFRYFFGINSSRNLIKSMKEMI</sequence>
<accession>A0A183JMQ0</accession>
<dbReference type="EMBL" id="UZAK01004865">
    <property type="protein sequence ID" value="VDO85753.1"/>
    <property type="molecule type" value="Genomic_DNA"/>
</dbReference>
<proteinExistence type="predicted"/>
<gene>
    <name evidence="1" type="ORF">SCUD_LOCUS3984</name>
</gene>
<name>A0A183JMQ0_9TREM</name>
<evidence type="ECO:0000313" key="1">
    <source>
        <dbReference type="EMBL" id="VDO85753.1"/>
    </source>
</evidence>
<keyword evidence="2" id="KW-1185">Reference proteome</keyword>
<reference evidence="3" key="1">
    <citation type="submission" date="2016-06" db="UniProtKB">
        <authorList>
            <consortium name="WormBaseParasite"/>
        </authorList>
    </citation>
    <scope>IDENTIFICATION</scope>
</reference>
<organism evidence="3">
    <name type="scientific">Schistosoma curassoni</name>
    <dbReference type="NCBI Taxonomy" id="6186"/>
    <lineage>
        <taxon>Eukaryota</taxon>
        <taxon>Metazoa</taxon>
        <taxon>Spiralia</taxon>
        <taxon>Lophotrochozoa</taxon>
        <taxon>Platyhelminthes</taxon>
        <taxon>Trematoda</taxon>
        <taxon>Digenea</taxon>
        <taxon>Strigeidida</taxon>
        <taxon>Schistosomatoidea</taxon>
        <taxon>Schistosomatidae</taxon>
        <taxon>Schistosoma</taxon>
    </lineage>
</organism>
<protein>
    <submittedName>
        <fullName evidence="3">Transposase</fullName>
    </submittedName>
</protein>
<dbReference type="WBParaSite" id="SCUD_0000398401-mRNA-1">
    <property type="protein sequence ID" value="SCUD_0000398401-mRNA-1"/>
    <property type="gene ID" value="SCUD_0000398401"/>
</dbReference>
<dbReference type="AlphaFoldDB" id="A0A183JMQ0"/>
<dbReference type="Proteomes" id="UP000279833">
    <property type="component" value="Unassembled WGS sequence"/>
</dbReference>
<evidence type="ECO:0000313" key="3">
    <source>
        <dbReference type="WBParaSite" id="SCUD_0000398401-mRNA-1"/>
    </source>
</evidence>
<reference evidence="1 2" key="2">
    <citation type="submission" date="2018-11" db="EMBL/GenBank/DDBJ databases">
        <authorList>
            <consortium name="Pathogen Informatics"/>
        </authorList>
    </citation>
    <scope>NUCLEOTIDE SEQUENCE [LARGE SCALE GENOMIC DNA]</scope>
    <source>
        <strain evidence="1">Dakar</strain>
        <strain evidence="2">Dakar, Senegal</strain>
    </source>
</reference>
<evidence type="ECO:0000313" key="2">
    <source>
        <dbReference type="Proteomes" id="UP000279833"/>
    </source>
</evidence>